<gene>
    <name evidence="1" type="ORF">ElyMa_000505200</name>
</gene>
<accession>A0AAV4FUW3</accession>
<comment type="caution">
    <text evidence="1">The sequence shown here is derived from an EMBL/GenBank/DDBJ whole genome shotgun (WGS) entry which is preliminary data.</text>
</comment>
<proteinExistence type="predicted"/>
<dbReference type="AlphaFoldDB" id="A0AAV4FUW3"/>
<name>A0AAV4FUW3_9GAST</name>
<organism evidence="1 2">
    <name type="scientific">Elysia marginata</name>
    <dbReference type="NCBI Taxonomy" id="1093978"/>
    <lineage>
        <taxon>Eukaryota</taxon>
        <taxon>Metazoa</taxon>
        <taxon>Spiralia</taxon>
        <taxon>Lophotrochozoa</taxon>
        <taxon>Mollusca</taxon>
        <taxon>Gastropoda</taxon>
        <taxon>Heterobranchia</taxon>
        <taxon>Euthyneura</taxon>
        <taxon>Panpulmonata</taxon>
        <taxon>Sacoglossa</taxon>
        <taxon>Placobranchoidea</taxon>
        <taxon>Plakobranchidae</taxon>
        <taxon>Elysia</taxon>
    </lineage>
</organism>
<dbReference type="Proteomes" id="UP000762676">
    <property type="component" value="Unassembled WGS sequence"/>
</dbReference>
<reference evidence="1 2" key="1">
    <citation type="journal article" date="2021" name="Elife">
        <title>Chloroplast acquisition without the gene transfer in kleptoplastic sea slugs, Plakobranchus ocellatus.</title>
        <authorList>
            <person name="Maeda T."/>
            <person name="Takahashi S."/>
            <person name="Yoshida T."/>
            <person name="Shimamura S."/>
            <person name="Takaki Y."/>
            <person name="Nagai Y."/>
            <person name="Toyoda A."/>
            <person name="Suzuki Y."/>
            <person name="Arimoto A."/>
            <person name="Ishii H."/>
            <person name="Satoh N."/>
            <person name="Nishiyama T."/>
            <person name="Hasebe M."/>
            <person name="Maruyama T."/>
            <person name="Minagawa J."/>
            <person name="Obokata J."/>
            <person name="Shigenobu S."/>
        </authorList>
    </citation>
    <scope>NUCLEOTIDE SEQUENCE [LARGE SCALE GENOMIC DNA]</scope>
</reference>
<sequence length="86" mass="9856">MCREADRLGLDIDLDRILEEKTETVRAKLRIDSEYLTQEAISEKSGILINGVNTNNIRYADDTVILAESEEQLQAMLDRIIDKCKE</sequence>
<evidence type="ECO:0000313" key="2">
    <source>
        <dbReference type="Proteomes" id="UP000762676"/>
    </source>
</evidence>
<dbReference type="EMBL" id="BMAT01000962">
    <property type="protein sequence ID" value="GFR77273.1"/>
    <property type="molecule type" value="Genomic_DNA"/>
</dbReference>
<keyword evidence="2" id="KW-1185">Reference proteome</keyword>
<evidence type="ECO:0000313" key="1">
    <source>
        <dbReference type="EMBL" id="GFR77273.1"/>
    </source>
</evidence>
<protein>
    <submittedName>
        <fullName evidence="1">Catenin (Cadherin-associated protein), alpha 3</fullName>
    </submittedName>
</protein>